<dbReference type="AlphaFoldDB" id="A0A9P6PGP4"/>
<keyword evidence="2" id="KW-1185">Reference proteome</keyword>
<dbReference type="Proteomes" id="UP000726737">
    <property type="component" value="Unassembled WGS sequence"/>
</dbReference>
<gene>
    <name evidence="1" type="ORF">BG011_002686</name>
</gene>
<feature type="non-terminal residue" evidence="1">
    <location>
        <position position="246"/>
    </location>
</feature>
<accession>A0A9P6PGP4</accession>
<proteinExistence type="predicted"/>
<reference evidence="1" key="1">
    <citation type="journal article" date="2020" name="Fungal Divers.">
        <title>Resolving the Mortierellaceae phylogeny through synthesis of multi-gene phylogenetics and phylogenomics.</title>
        <authorList>
            <person name="Vandepol N."/>
            <person name="Liber J."/>
            <person name="Desiro A."/>
            <person name="Na H."/>
            <person name="Kennedy M."/>
            <person name="Barry K."/>
            <person name="Grigoriev I.V."/>
            <person name="Miller A.N."/>
            <person name="O'Donnell K."/>
            <person name="Stajich J.E."/>
            <person name="Bonito G."/>
        </authorList>
    </citation>
    <scope>NUCLEOTIDE SEQUENCE</scope>
    <source>
        <strain evidence="1">KOD948</strain>
    </source>
</reference>
<comment type="caution">
    <text evidence="1">The sequence shown here is derived from an EMBL/GenBank/DDBJ whole genome shotgun (WGS) entry which is preliminary data.</text>
</comment>
<name>A0A9P6PGP4_9FUNG</name>
<organism evidence="1 2">
    <name type="scientific">Mortierella polycephala</name>
    <dbReference type="NCBI Taxonomy" id="41804"/>
    <lineage>
        <taxon>Eukaryota</taxon>
        <taxon>Fungi</taxon>
        <taxon>Fungi incertae sedis</taxon>
        <taxon>Mucoromycota</taxon>
        <taxon>Mortierellomycotina</taxon>
        <taxon>Mortierellomycetes</taxon>
        <taxon>Mortierellales</taxon>
        <taxon>Mortierellaceae</taxon>
        <taxon>Mortierella</taxon>
    </lineage>
</organism>
<sequence>MQRIANLFRRLPNLIEATVTCSDIDEMFELLPIQQLPQLSVLHLQYQGHDNSTKVTLLLLNGTVWHVDMRFGCIPKLAYSGSLQEFEKVNGIIPLPDLKRLLDTNLGLTKLRLRMPEDPFEYIFLIDTLMLTRCSPLLVVMDNVYGYSTKMEFWNAAKVPPSETAGKWIQLPHSMVHIQEWGNMRFTFQQMNSNIEIILSGLEEMAHDTDEVELDLDMSVLTEAGVRTLQTAMASLRPRECSVIFK</sequence>
<evidence type="ECO:0000313" key="2">
    <source>
        <dbReference type="Proteomes" id="UP000726737"/>
    </source>
</evidence>
<evidence type="ECO:0000313" key="1">
    <source>
        <dbReference type="EMBL" id="KAG0245738.1"/>
    </source>
</evidence>
<dbReference type="OrthoDB" id="2347703at2759"/>
<protein>
    <submittedName>
        <fullName evidence="1">Uncharacterized protein</fullName>
    </submittedName>
</protein>
<dbReference type="EMBL" id="JAAAJA010001892">
    <property type="protein sequence ID" value="KAG0245738.1"/>
    <property type="molecule type" value="Genomic_DNA"/>
</dbReference>